<feature type="transmembrane region" description="Helical" evidence="1">
    <location>
        <begin position="62"/>
        <end position="86"/>
    </location>
</feature>
<protein>
    <submittedName>
        <fullName evidence="2">Uncharacterized protein</fullName>
    </submittedName>
</protein>
<feature type="transmembrane region" description="Helical" evidence="1">
    <location>
        <begin position="138"/>
        <end position="155"/>
    </location>
</feature>
<reference evidence="2" key="1">
    <citation type="journal article" date="2020" name="Stud. Mycol.">
        <title>101 Dothideomycetes genomes: a test case for predicting lifestyles and emergence of pathogens.</title>
        <authorList>
            <person name="Haridas S."/>
            <person name="Albert R."/>
            <person name="Binder M."/>
            <person name="Bloem J."/>
            <person name="Labutti K."/>
            <person name="Salamov A."/>
            <person name="Andreopoulos B."/>
            <person name="Baker S."/>
            <person name="Barry K."/>
            <person name="Bills G."/>
            <person name="Bluhm B."/>
            <person name="Cannon C."/>
            <person name="Castanera R."/>
            <person name="Culley D."/>
            <person name="Daum C."/>
            <person name="Ezra D."/>
            <person name="Gonzalez J."/>
            <person name="Henrissat B."/>
            <person name="Kuo A."/>
            <person name="Liang C."/>
            <person name="Lipzen A."/>
            <person name="Lutzoni F."/>
            <person name="Magnuson J."/>
            <person name="Mondo S."/>
            <person name="Nolan M."/>
            <person name="Ohm R."/>
            <person name="Pangilinan J."/>
            <person name="Park H.-J."/>
            <person name="Ramirez L."/>
            <person name="Alfaro M."/>
            <person name="Sun H."/>
            <person name="Tritt A."/>
            <person name="Yoshinaga Y."/>
            <person name="Zwiers L.-H."/>
            <person name="Turgeon B."/>
            <person name="Goodwin S."/>
            <person name="Spatafora J."/>
            <person name="Crous P."/>
            <person name="Grigoriev I."/>
        </authorList>
    </citation>
    <scope>NUCLEOTIDE SEQUENCE</scope>
    <source>
        <strain evidence="2">CBS 110217</strain>
    </source>
</reference>
<evidence type="ECO:0000313" key="2">
    <source>
        <dbReference type="EMBL" id="KAF2026740.1"/>
    </source>
</evidence>
<dbReference type="AlphaFoldDB" id="A0A9P4H319"/>
<sequence>MYGVAIHQLFKDLIFLFSPSTDIVAAVLPWLLYTIHVVSMFIFPLAPLAIDLPHHILRKPFLFASIISWIPLPLFECLAAILTILVRKNNDFYDRKENEGVFRNDILKLINPIVLLIGTIALAIRVWTHKPPGLKQRVGINVLYCAQLVSINAYAAASAAAPREQALFIMSVEPFYYVAAVVFGVAALLYGAAWKKGHTWVSSILLGGTGVEPIVLFLPGRGPLYQSVGDDTREGAIRLVSPSAQPYRISSSQCCRHRCLSSDLSSLLSLTLRPVLHPLCSCNLITKAHMWTLAIAAFIDLERLYSLRRFEWERDRPDCVEFRALWEHDLYLHFVAVWDKGWRLSDHSDDGSVRTDRLKGWEDGCHEVLRRRRYAKASGRP</sequence>
<feature type="transmembrane region" description="Helical" evidence="1">
    <location>
        <begin position="175"/>
        <end position="193"/>
    </location>
</feature>
<keyword evidence="3" id="KW-1185">Reference proteome</keyword>
<dbReference type="Proteomes" id="UP000799777">
    <property type="component" value="Unassembled WGS sequence"/>
</dbReference>
<dbReference type="EMBL" id="ML978237">
    <property type="protein sequence ID" value="KAF2026740.1"/>
    <property type="molecule type" value="Genomic_DNA"/>
</dbReference>
<feature type="transmembrane region" description="Helical" evidence="1">
    <location>
        <begin position="106"/>
        <end position="126"/>
    </location>
</feature>
<evidence type="ECO:0000313" key="3">
    <source>
        <dbReference type="Proteomes" id="UP000799777"/>
    </source>
</evidence>
<organism evidence="2 3">
    <name type="scientific">Setomelanomma holmii</name>
    <dbReference type="NCBI Taxonomy" id="210430"/>
    <lineage>
        <taxon>Eukaryota</taxon>
        <taxon>Fungi</taxon>
        <taxon>Dikarya</taxon>
        <taxon>Ascomycota</taxon>
        <taxon>Pezizomycotina</taxon>
        <taxon>Dothideomycetes</taxon>
        <taxon>Pleosporomycetidae</taxon>
        <taxon>Pleosporales</taxon>
        <taxon>Pleosporineae</taxon>
        <taxon>Phaeosphaeriaceae</taxon>
        <taxon>Setomelanomma</taxon>
    </lineage>
</organism>
<gene>
    <name evidence="2" type="ORF">EK21DRAFT_92097</name>
</gene>
<keyword evidence="1" id="KW-0472">Membrane</keyword>
<name>A0A9P4H319_9PLEO</name>
<comment type="caution">
    <text evidence="2">The sequence shown here is derived from an EMBL/GenBank/DDBJ whole genome shotgun (WGS) entry which is preliminary data.</text>
</comment>
<proteinExistence type="predicted"/>
<evidence type="ECO:0000256" key="1">
    <source>
        <dbReference type="SAM" id="Phobius"/>
    </source>
</evidence>
<dbReference type="OrthoDB" id="4764579at2759"/>
<accession>A0A9P4H319</accession>
<keyword evidence="1" id="KW-1133">Transmembrane helix</keyword>
<keyword evidence="1" id="KW-0812">Transmembrane</keyword>